<reference evidence="5 6" key="1">
    <citation type="submission" date="2021-09" db="EMBL/GenBank/DDBJ databases">
        <title>Genomic insights and catalytic innovation underlie evolution of tropane alkaloids biosynthesis.</title>
        <authorList>
            <person name="Wang Y.-J."/>
            <person name="Tian T."/>
            <person name="Huang J.-P."/>
            <person name="Huang S.-X."/>
        </authorList>
    </citation>
    <scope>NUCLEOTIDE SEQUENCE [LARGE SCALE GENOMIC DNA]</scope>
    <source>
        <strain evidence="5">KIB-2018</strain>
        <tissue evidence="5">Leaf</tissue>
    </source>
</reference>
<dbReference type="Pfam" id="PF00033">
    <property type="entry name" value="Cytochrome_B"/>
    <property type="match status" value="1"/>
</dbReference>
<dbReference type="GO" id="GO:0016491">
    <property type="term" value="F:oxidoreductase activity"/>
    <property type="evidence" value="ECO:0007669"/>
    <property type="project" value="InterPro"/>
</dbReference>
<evidence type="ECO:0000313" key="5">
    <source>
        <dbReference type="EMBL" id="KAJ8769088.1"/>
    </source>
</evidence>
<accession>A0AAV8TSC3</accession>
<dbReference type="SUPFAM" id="SSF161025">
    <property type="entry name" value="Photosystem II 10 kDa phosphoprotein PsbH"/>
    <property type="match status" value="1"/>
</dbReference>
<dbReference type="GO" id="GO:0009523">
    <property type="term" value="C:photosystem II"/>
    <property type="evidence" value="ECO:0007669"/>
    <property type="project" value="InterPro"/>
</dbReference>
<comment type="caution">
    <text evidence="5">The sequence shown here is derived from an EMBL/GenBank/DDBJ whole genome shotgun (WGS) entry which is preliminary data.</text>
</comment>
<dbReference type="PROSITE" id="PS51002">
    <property type="entry name" value="CYTB_NTER"/>
    <property type="match status" value="1"/>
</dbReference>
<gene>
    <name evidence="5" type="ORF">K2173_000206</name>
</gene>
<dbReference type="GO" id="GO:0042301">
    <property type="term" value="F:phosphate ion binding"/>
    <property type="evidence" value="ECO:0007669"/>
    <property type="project" value="InterPro"/>
</dbReference>
<dbReference type="Gene3D" id="1.20.810.10">
    <property type="entry name" value="Cytochrome Bc1 Complex, Chain C"/>
    <property type="match status" value="2"/>
</dbReference>
<evidence type="ECO:0000313" key="6">
    <source>
        <dbReference type="Proteomes" id="UP001159364"/>
    </source>
</evidence>
<comment type="subcellular location">
    <subcellularLocation>
        <location evidence="1">Plastid</location>
        <location evidence="1">Chloroplast thylakoid membrane</location>
        <topology evidence="1">Single-pass membrane protein</topology>
    </subcellularLocation>
</comment>
<feature type="domain" description="Cytochrome b/b6 N-terminal region profile" evidence="4">
    <location>
        <begin position="74"/>
        <end position="235"/>
    </location>
</feature>
<evidence type="ECO:0000256" key="2">
    <source>
        <dbReference type="ARBA" id="ARBA00022553"/>
    </source>
</evidence>
<dbReference type="AlphaFoldDB" id="A0AAV8TSC3"/>
<keyword evidence="3" id="KW-0472">Membrane</keyword>
<dbReference type="InterPro" id="IPR027387">
    <property type="entry name" value="Cytb/b6-like_sf"/>
</dbReference>
<sequence length="235" mass="26583">MAIQSVEGSSKSGPRQTVMGDLLKPLNSKYSKVALRWGTTPLMVVAMTLFAIFLSIILEIYFSFFVLFTYLNKVYDWFKEHLEIQAITDDITSKYVPPYVNIFYCLGGITLTCFLVQVDTGFAMIFYYLHQWSTSMKVLMMILHVFCVYLTVTGVVLVVLTASFDVTGYSLHWDQIAILVIGSPLVKLLRGSASIGQSTLTHFYSLHTFVLPILIVVFILMHFPMIRMQSISGPL</sequence>
<dbReference type="GO" id="GO:0022904">
    <property type="term" value="P:respiratory electron transport chain"/>
    <property type="evidence" value="ECO:0007669"/>
    <property type="project" value="InterPro"/>
</dbReference>
<dbReference type="InterPro" id="IPR001056">
    <property type="entry name" value="PSII_PsbH"/>
</dbReference>
<evidence type="ECO:0000256" key="1">
    <source>
        <dbReference type="ARBA" id="ARBA00004581"/>
    </source>
</evidence>
<dbReference type="InterPro" id="IPR036863">
    <property type="entry name" value="PSII_PsbH_sf"/>
</dbReference>
<evidence type="ECO:0000259" key="4">
    <source>
        <dbReference type="PROSITE" id="PS51002"/>
    </source>
</evidence>
<keyword evidence="3" id="KW-1133">Transmembrane helix</keyword>
<dbReference type="SUPFAM" id="SSF81342">
    <property type="entry name" value="Transmembrane di-heme cytochromes"/>
    <property type="match status" value="1"/>
</dbReference>
<feature type="transmembrane region" description="Helical" evidence="3">
    <location>
        <begin position="101"/>
        <end position="129"/>
    </location>
</feature>
<dbReference type="GO" id="GO:0050821">
    <property type="term" value="P:protein stabilization"/>
    <property type="evidence" value="ECO:0007669"/>
    <property type="project" value="InterPro"/>
</dbReference>
<organism evidence="5 6">
    <name type="scientific">Erythroxylum novogranatense</name>
    <dbReference type="NCBI Taxonomy" id="1862640"/>
    <lineage>
        <taxon>Eukaryota</taxon>
        <taxon>Viridiplantae</taxon>
        <taxon>Streptophyta</taxon>
        <taxon>Embryophyta</taxon>
        <taxon>Tracheophyta</taxon>
        <taxon>Spermatophyta</taxon>
        <taxon>Magnoliopsida</taxon>
        <taxon>eudicotyledons</taxon>
        <taxon>Gunneridae</taxon>
        <taxon>Pentapetalae</taxon>
        <taxon>rosids</taxon>
        <taxon>fabids</taxon>
        <taxon>Malpighiales</taxon>
        <taxon>Erythroxylaceae</taxon>
        <taxon>Erythroxylum</taxon>
    </lineage>
</organism>
<dbReference type="PANTHER" id="PTHR19271:SF40">
    <property type="entry name" value="CYTOCHROME B"/>
    <property type="match status" value="1"/>
</dbReference>
<dbReference type="Proteomes" id="UP001159364">
    <property type="component" value="Linkage Group LG03"/>
</dbReference>
<proteinExistence type="predicted"/>
<protein>
    <recommendedName>
        <fullName evidence="4">Cytochrome b/b6 N-terminal region profile domain-containing protein</fullName>
    </recommendedName>
</protein>
<feature type="transmembrane region" description="Helical" evidence="3">
    <location>
        <begin position="42"/>
        <end position="71"/>
    </location>
</feature>
<dbReference type="GO" id="GO:0009535">
    <property type="term" value="C:chloroplast thylakoid membrane"/>
    <property type="evidence" value="ECO:0007669"/>
    <property type="project" value="UniProtKB-SubCell"/>
</dbReference>
<name>A0AAV8TSC3_9ROSI</name>
<dbReference type="GO" id="GO:0009055">
    <property type="term" value="F:electron transfer activity"/>
    <property type="evidence" value="ECO:0007669"/>
    <property type="project" value="InterPro"/>
</dbReference>
<dbReference type="InterPro" id="IPR016174">
    <property type="entry name" value="Di-haem_cyt_TM"/>
</dbReference>
<feature type="transmembrane region" description="Helical" evidence="3">
    <location>
        <begin position="204"/>
        <end position="223"/>
    </location>
</feature>
<evidence type="ECO:0000256" key="3">
    <source>
        <dbReference type="SAM" id="Phobius"/>
    </source>
</evidence>
<dbReference type="InterPro" id="IPR005797">
    <property type="entry name" value="Cyt_b/b6_N"/>
</dbReference>
<dbReference type="Pfam" id="PF00737">
    <property type="entry name" value="PsbH"/>
    <property type="match status" value="1"/>
</dbReference>
<feature type="transmembrane region" description="Helical" evidence="3">
    <location>
        <begin position="141"/>
        <end position="164"/>
    </location>
</feature>
<keyword evidence="3" id="KW-0812">Transmembrane</keyword>
<dbReference type="PANTHER" id="PTHR19271">
    <property type="entry name" value="CYTOCHROME B"/>
    <property type="match status" value="1"/>
</dbReference>
<keyword evidence="6" id="KW-1185">Reference proteome</keyword>
<dbReference type="Gene3D" id="1.20.5.880">
    <property type="entry name" value="Photosystem II reaction center protein H"/>
    <property type="match status" value="1"/>
</dbReference>
<keyword evidence="2" id="KW-0597">Phosphoprotein</keyword>
<dbReference type="GO" id="GO:0015979">
    <property type="term" value="P:photosynthesis"/>
    <property type="evidence" value="ECO:0007669"/>
    <property type="project" value="InterPro"/>
</dbReference>
<dbReference type="EMBL" id="JAIWQS010000003">
    <property type="protein sequence ID" value="KAJ8769088.1"/>
    <property type="molecule type" value="Genomic_DNA"/>
</dbReference>